<dbReference type="Proteomes" id="UP000177785">
    <property type="component" value="Unassembled WGS sequence"/>
</dbReference>
<evidence type="ECO:0000313" key="10">
    <source>
        <dbReference type="Proteomes" id="UP000177785"/>
    </source>
</evidence>
<accession>A0A1G2G644</accession>
<evidence type="ECO:0000256" key="4">
    <source>
        <dbReference type="ARBA" id="ARBA00022692"/>
    </source>
</evidence>
<feature type="transmembrane region" description="Helical" evidence="7">
    <location>
        <begin position="12"/>
        <end position="36"/>
    </location>
</feature>
<reference evidence="9 10" key="1">
    <citation type="journal article" date="2016" name="Nat. Commun.">
        <title>Thousands of microbial genomes shed light on interconnected biogeochemical processes in an aquifer system.</title>
        <authorList>
            <person name="Anantharaman K."/>
            <person name="Brown C.T."/>
            <person name="Hug L.A."/>
            <person name="Sharon I."/>
            <person name="Castelle C.J."/>
            <person name="Probst A.J."/>
            <person name="Thomas B.C."/>
            <person name="Singh A."/>
            <person name="Wilkins M.J."/>
            <person name="Karaoz U."/>
            <person name="Brodie E.L."/>
            <person name="Williams K.H."/>
            <person name="Hubbard S.S."/>
            <person name="Banfield J.F."/>
        </authorList>
    </citation>
    <scope>NUCLEOTIDE SEQUENCE [LARGE SCALE GENOMIC DNA]</scope>
</reference>
<keyword evidence="3 7" id="KW-1003">Cell membrane</keyword>
<gene>
    <name evidence="9" type="ORF">A2756_00800</name>
</gene>
<comment type="similarity">
    <text evidence="2 7">Belongs to the DedA family.</text>
</comment>
<dbReference type="InterPro" id="IPR032816">
    <property type="entry name" value="VTT_dom"/>
</dbReference>
<dbReference type="PANTHER" id="PTHR30353:SF0">
    <property type="entry name" value="TRANSMEMBRANE PROTEIN"/>
    <property type="match status" value="1"/>
</dbReference>
<dbReference type="Pfam" id="PF09335">
    <property type="entry name" value="VTT_dom"/>
    <property type="match status" value="1"/>
</dbReference>
<dbReference type="AlphaFoldDB" id="A0A1G2G644"/>
<evidence type="ECO:0000313" key="9">
    <source>
        <dbReference type="EMBL" id="OGZ45542.1"/>
    </source>
</evidence>
<dbReference type="PANTHER" id="PTHR30353">
    <property type="entry name" value="INNER MEMBRANE PROTEIN DEDA-RELATED"/>
    <property type="match status" value="1"/>
</dbReference>
<keyword evidence="5 7" id="KW-1133">Transmembrane helix</keyword>
<evidence type="ECO:0000256" key="7">
    <source>
        <dbReference type="RuleBase" id="RU367016"/>
    </source>
</evidence>
<comment type="caution">
    <text evidence="9">The sequence shown here is derived from an EMBL/GenBank/DDBJ whole genome shotgun (WGS) entry which is preliminary data.</text>
</comment>
<dbReference type="STRING" id="1802115.A2756_00800"/>
<proteinExistence type="inferred from homology"/>
<name>A0A1G2G644_9BACT</name>
<sequence length="215" mass="23855">MHLFGMDLVTLIRTAGYAGIFFIVFAESGLFIGFFLPGDSLLFTAGFLASQGYFDIAILAFICFVGAVVGDSFGYAFGRRVGPAIFRREDSILFHKNHLDRAARFYEVHGGKAIILARFMPVIRTFAPILAGVGRMRYGTFILYNIVGAFLWAVGLLLFGYFLGTAIPDVDKYLLPIIAGIILLSISPAVVHLLRSGEWREYLAIIRKRKDASRL</sequence>
<dbReference type="GO" id="GO:0005886">
    <property type="term" value="C:plasma membrane"/>
    <property type="evidence" value="ECO:0007669"/>
    <property type="project" value="UniProtKB-SubCell"/>
</dbReference>
<evidence type="ECO:0000256" key="6">
    <source>
        <dbReference type="ARBA" id="ARBA00023136"/>
    </source>
</evidence>
<dbReference type="InterPro" id="IPR032818">
    <property type="entry name" value="DedA-like"/>
</dbReference>
<organism evidence="9 10">
    <name type="scientific">Candidatus Ryanbacteria bacterium RIFCSPHIGHO2_01_FULL_48_27</name>
    <dbReference type="NCBI Taxonomy" id="1802115"/>
    <lineage>
        <taxon>Bacteria</taxon>
        <taxon>Candidatus Ryaniibacteriota</taxon>
    </lineage>
</organism>
<comment type="subcellular location">
    <subcellularLocation>
        <location evidence="1 7">Cell membrane</location>
        <topology evidence="1 7">Multi-pass membrane protein</topology>
    </subcellularLocation>
</comment>
<feature type="domain" description="VTT" evidence="8">
    <location>
        <begin position="36"/>
        <end position="161"/>
    </location>
</feature>
<keyword evidence="4 7" id="KW-0812">Transmembrane</keyword>
<evidence type="ECO:0000256" key="5">
    <source>
        <dbReference type="ARBA" id="ARBA00022989"/>
    </source>
</evidence>
<feature type="transmembrane region" description="Helical" evidence="7">
    <location>
        <begin position="142"/>
        <end position="167"/>
    </location>
</feature>
<evidence type="ECO:0000256" key="1">
    <source>
        <dbReference type="ARBA" id="ARBA00004651"/>
    </source>
</evidence>
<evidence type="ECO:0000256" key="2">
    <source>
        <dbReference type="ARBA" id="ARBA00010792"/>
    </source>
</evidence>
<evidence type="ECO:0000259" key="8">
    <source>
        <dbReference type="Pfam" id="PF09335"/>
    </source>
</evidence>
<feature type="transmembrane region" description="Helical" evidence="7">
    <location>
        <begin position="56"/>
        <end position="78"/>
    </location>
</feature>
<keyword evidence="6 7" id="KW-0472">Membrane</keyword>
<feature type="transmembrane region" description="Helical" evidence="7">
    <location>
        <begin position="173"/>
        <end position="194"/>
    </location>
</feature>
<dbReference type="EMBL" id="MHNL01000006">
    <property type="protein sequence ID" value="OGZ45542.1"/>
    <property type="molecule type" value="Genomic_DNA"/>
</dbReference>
<evidence type="ECO:0000256" key="3">
    <source>
        <dbReference type="ARBA" id="ARBA00022475"/>
    </source>
</evidence>
<protein>
    <recommendedName>
        <fullName evidence="8">VTT domain-containing protein</fullName>
    </recommendedName>
</protein>